<dbReference type="EMBL" id="VIIS01001548">
    <property type="protein sequence ID" value="KAF0296618.1"/>
    <property type="molecule type" value="Genomic_DNA"/>
</dbReference>
<evidence type="ECO:0000256" key="4">
    <source>
        <dbReference type="ARBA" id="ARBA00023136"/>
    </source>
</evidence>
<feature type="transmembrane region" description="Helical" evidence="5">
    <location>
        <begin position="343"/>
        <end position="365"/>
    </location>
</feature>
<feature type="transmembrane region" description="Helical" evidence="5">
    <location>
        <begin position="248"/>
        <end position="269"/>
    </location>
</feature>
<dbReference type="InterPro" id="IPR036259">
    <property type="entry name" value="MFS_trans_sf"/>
</dbReference>
<evidence type="ECO:0000256" key="3">
    <source>
        <dbReference type="ARBA" id="ARBA00022989"/>
    </source>
</evidence>
<dbReference type="Pfam" id="PF07690">
    <property type="entry name" value="MFS_1"/>
    <property type="match status" value="1"/>
</dbReference>
<accession>A0A6A4W3J9</accession>
<keyword evidence="4 5" id="KW-0472">Membrane</keyword>
<dbReference type="SUPFAM" id="SSF103473">
    <property type="entry name" value="MFS general substrate transporter"/>
    <property type="match status" value="1"/>
</dbReference>
<feature type="transmembrane region" description="Helical" evidence="5">
    <location>
        <begin position="89"/>
        <end position="107"/>
    </location>
</feature>
<feature type="transmembrane region" description="Helical" evidence="5">
    <location>
        <begin position="182"/>
        <end position="202"/>
    </location>
</feature>
<feature type="transmembrane region" description="Helical" evidence="5">
    <location>
        <begin position="148"/>
        <end position="167"/>
    </location>
</feature>
<dbReference type="InterPro" id="IPR050382">
    <property type="entry name" value="MFS_Na/Anion_cotransporter"/>
</dbReference>
<protein>
    <submittedName>
        <fullName evidence="6">Sialin</fullName>
    </submittedName>
</protein>
<dbReference type="PANTHER" id="PTHR11662:SF40">
    <property type="entry name" value="MAJOR FACILITATOR SUPERFAMILY (MFS) PROFILE DOMAIN-CONTAINING PROTEIN"/>
    <property type="match status" value="1"/>
</dbReference>
<dbReference type="GO" id="GO:0006820">
    <property type="term" value="P:monoatomic anion transport"/>
    <property type="evidence" value="ECO:0007669"/>
    <property type="project" value="TreeGrafter"/>
</dbReference>
<dbReference type="GO" id="GO:0022857">
    <property type="term" value="F:transmembrane transporter activity"/>
    <property type="evidence" value="ECO:0007669"/>
    <property type="project" value="InterPro"/>
</dbReference>
<evidence type="ECO:0000256" key="5">
    <source>
        <dbReference type="SAM" id="Phobius"/>
    </source>
</evidence>
<evidence type="ECO:0000256" key="1">
    <source>
        <dbReference type="ARBA" id="ARBA00004141"/>
    </source>
</evidence>
<keyword evidence="3 5" id="KW-1133">Transmembrane helix</keyword>
<evidence type="ECO:0000313" key="6">
    <source>
        <dbReference type="EMBL" id="KAF0296618.1"/>
    </source>
</evidence>
<name>A0A6A4W3J9_AMPAM</name>
<dbReference type="OrthoDB" id="2985014at2759"/>
<sequence>MVLMIARAQTSFAILCMVQDELPSDGDVKTSNDSARQSGQLDETVSSYQGEFLWDKPFQGLVLSAYFYGYVATLIPAGWLTDRLRNHRVLAVSAVVQAGLLALMPELTRLHRYSFIVLRILQGAAASVFFPAFNVVIRNWSGAGEFPLLFGLAWSGTYLGSAAAFPLSSTLCQQHQLGGWTAIYYGSGLGLALWAILACVMLNETPQHMRFISGVEKSFLASHNGDSRSNKEQVLPVSLCVLMRNLQVWIISLSYFVVAWFFAAMNITLPTFMKEGFDFDIEENGFLSALPSLCMCLFVVLGGKMFAYLHVNRGISKTNGRKIMSMIGPVTAAGDLAPQYTGIICGIAASIGNTPGFLVPLVAAAMTPNGTLQEWRWFFSITVALMVLLAVLIGTLWRSELQPFASTVRPPAAAPGPQPFTGSMEFPAAAPATASGAATEAEAA</sequence>
<reference evidence="6 7" key="1">
    <citation type="submission" date="2019-07" db="EMBL/GenBank/DDBJ databases">
        <title>Draft genome assembly of a fouling barnacle, Amphibalanus amphitrite (Darwin, 1854): The first reference genome for Thecostraca.</title>
        <authorList>
            <person name="Kim W."/>
        </authorList>
    </citation>
    <scope>NUCLEOTIDE SEQUENCE [LARGE SCALE GENOMIC DNA]</scope>
    <source>
        <strain evidence="6">SNU_AA5</strain>
        <tissue evidence="6">Soma without cirri and trophi</tissue>
    </source>
</reference>
<dbReference type="InterPro" id="IPR011701">
    <property type="entry name" value="MFS"/>
</dbReference>
<evidence type="ECO:0000313" key="7">
    <source>
        <dbReference type="Proteomes" id="UP000440578"/>
    </source>
</evidence>
<gene>
    <name evidence="6" type="primary">Slc17a5</name>
    <name evidence="6" type="ORF">FJT64_005982</name>
</gene>
<proteinExistence type="predicted"/>
<keyword evidence="7" id="KW-1185">Reference proteome</keyword>
<evidence type="ECO:0000256" key="2">
    <source>
        <dbReference type="ARBA" id="ARBA00022692"/>
    </source>
</evidence>
<dbReference type="Gene3D" id="1.20.1250.20">
    <property type="entry name" value="MFS general substrate transporter like domains"/>
    <property type="match status" value="2"/>
</dbReference>
<comment type="caution">
    <text evidence="6">The sequence shown here is derived from an EMBL/GenBank/DDBJ whole genome shotgun (WGS) entry which is preliminary data.</text>
</comment>
<dbReference type="PANTHER" id="PTHR11662">
    <property type="entry name" value="SOLUTE CARRIER FAMILY 17"/>
    <property type="match status" value="1"/>
</dbReference>
<feature type="transmembrane region" description="Helical" evidence="5">
    <location>
        <begin position="113"/>
        <end position="136"/>
    </location>
</feature>
<comment type="subcellular location">
    <subcellularLocation>
        <location evidence="1">Membrane</location>
        <topology evidence="1">Multi-pass membrane protein</topology>
    </subcellularLocation>
</comment>
<dbReference type="GO" id="GO:0016020">
    <property type="term" value="C:membrane"/>
    <property type="evidence" value="ECO:0007669"/>
    <property type="project" value="UniProtKB-SubCell"/>
</dbReference>
<feature type="transmembrane region" description="Helical" evidence="5">
    <location>
        <begin position="377"/>
        <end position="397"/>
    </location>
</feature>
<feature type="transmembrane region" description="Helical" evidence="5">
    <location>
        <begin position="289"/>
        <end position="311"/>
    </location>
</feature>
<dbReference type="AlphaFoldDB" id="A0A6A4W3J9"/>
<dbReference type="Proteomes" id="UP000440578">
    <property type="component" value="Unassembled WGS sequence"/>
</dbReference>
<feature type="transmembrane region" description="Helical" evidence="5">
    <location>
        <begin position="58"/>
        <end position="77"/>
    </location>
</feature>
<organism evidence="6 7">
    <name type="scientific">Amphibalanus amphitrite</name>
    <name type="common">Striped barnacle</name>
    <name type="synonym">Balanus amphitrite</name>
    <dbReference type="NCBI Taxonomy" id="1232801"/>
    <lineage>
        <taxon>Eukaryota</taxon>
        <taxon>Metazoa</taxon>
        <taxon>Ecdysozoa</taxon>
        <taxon>Arthropoda</taxon>
        <taxon>Crustacea</taxon>
        <taxon>Multicrustacea</taxon>
        <taxon>Cirripedia</taxon>
        <taxon>Thoracica</taxon>
        <taxon>Thoracicalcarea</taxon>
        <taxon>Balanomorpha</taxon>
        <taxon>Balanoidea</taxon>
        <taxon>Balanidae</taxon>
        <taxon>Amphibalaninae</taxon>
        <taxon>Amphibalanus</taxon>
    </lineage>
</organism>
<keyword evidence="2 5" id="KW-0812">Transmembrane</keyword>